<feature type="region of interest" description="Disordered" evidence="1">
    <location>
        <begin position="176"/>
        <end position="219"/>
    </location>
</feature>
<dbReference type="EMBL" id="MIGC01005363">
    <property type="protein sequence ID" value="PHJ17012.1"/>
    <property type="molecule type" value="Genomic_DNA"/>
</dbReference>
<feature type="compositionally biased region" description="Basic and acidic residues" evidence="1">
    <location>
        <begin position="447"/>
        <end position="465"/>
    </location>
</feature>
<feature type="compositionally biased region" description="Basic and acidic residues" evidence="1">
    <location>
        <begin position="524"/>
        <end position="537"/>
    </location>
</feature>
<sequence length="590" mass="65479">MSSHLLGRRPWLLSGLTSLSALLISSEAPSPSSSSSFSSSSSSFLSPLIEVSRVQDEEEEKKKSNGEGENKKKKSPLFSLSSRERRSLDTFADISHPQRENQTPLFLLQSRANDEGSLRSFRSSTSFCPTPSSSWILSFFPSFLSPSSFIFSPLLSPSSSCSSLSSLERHLPPIERASSSSLSSPSGVRSDRSLASQGENKEGGEEGERGEEEEKQPDILRRYRRVGTFTSPVGKWSMSFNVFPSTSTRYVYVHQSSHSMALCDGINGAHAAAFVAQHFLHSSSRSSSSCSFSSCCSSSSPCSSSSCCTSTSKRVSPNSPSSASTSPLSSSPSPPSTLSFSSSPSSTSPSTTPDESLCEEEKEGERCLARDRKCSLGKEREEDSFCCRSLSPQSQEKRCVGGKSPGESSEHEEKKKKNGCDISPGMALQTDRREPRETNHEMCAADEETHSEEKKEKIGEKEKENKKKKTSGEMLSKGEGADRRSHKDDKKKGEGEEEKREEEETEMDFGFFVARKAGRKYQRKLKEKEKEEKKEKKDDEEEEAKEEGVKKKKKLREEEEESFSEVLLKNLQEMKHSHMVKECNLHFRNL</sequence>
<feature type="chain" id="PRO_5012812853" evidence="2">
    <location>
        <begin position="22"/>
        <end position="590"/>
    </location>
</feature>
<feature type="region of interest" description="Disordered" evidence="1">
    <location>
        <begin position="26"/>
        <end position="84"/>
    </location>
</feature>
<feature type="non-terminal residue" evidence="3">
    <location>
        <position position="590"/>
    </location>
</feature>
<feature type="signal peptide" evidence="2">
    <location>
        <begin position="1"/>
        <end position="21"/>
    </location>
</feature>
<keyword evidence="4" id="KW-1185">Reference proteome</keyword>
<feature type="compositionally biased region" description="Basic and acidic residues" evidence="1">
    <location>
        <begin position="430"/>
        <end position="440"/>
    </location>
</feature>
<dbReference type="RefSeq" id="XP_067918737.1">
    <property type="nucleotide sequence ID" value="XM_068069286.1"/>
</dbReference>
<dbReference type="AlphaFoldDB" id="A0A2C6KKL5"/>
<feature type="compositionally biased region" description="Low complexity" evidence="1">
    <location>
        <begin position="176"/>
        <end position="188"/>
    </location>
</feature>
<feature type="compositionally biased region" description="Basic and acidic residues" evidence="1">
    <location>
        <begin position="479"/>
        <end position="498"/>
    </location>
</feature>
<feature type="compositionally biased region" description="Basic and acidic residues" evidence="1">
    <location>
        <begin position="60"/>
        <end position="70"/>
    </location>
</feature>
<evidence type="ECO:0000256" key="1">
    <source>
        <dbReference type="SAM" id="MobiDB-lite"/>
    </source>
</evidence>
<feature type="compositionally biased region" description="Basic and acidic residues" evidence="1">
    <location>
        <begin position="408"/>
        <end position="419"/>
    </location>
</feature>
<keyword evidence="2" id="KW-0732">Signal</keyword>
<protein>
    <submittedName>
        <fullName evidence="3">Protein phosphatase 2c domain-containing protein</fullName>
    </submittedName>
</protein>
<evidence type="ECO:0000313" key="3">
    <source>
        <dbReference type="EMBL" id="PHJ17012.1"/>
    </source>
</evidence>
<evidence type="ECO:0000256" key="2">
    <source>
        <dbReference type="SAM" id="SignalP"/>
    </source>
</evidence>
<feature type="compositionally biased region" description="Basic and acidic residues" evidence="1">
    <location>
        <begin position="376"/>
        <end position="385"/>
    </location>
</feature>
<gene>
    <name evidence="3" type="ORF">CSUI_009168</name>
</gene>
<comment type="caution">
    <text evidence="3">The sequence shown here is derived from an EMBL/GenBank/DDBJ whole genome shotgun (WGS) entry which is preliminary data.</text>
</comment>
<feature type="compositionally biased region" description="Low complexity" evidence="1">
    <location>
        <begin position="314"/>
        <end position="355"/>
    </location>
</feature>
<evidence type="ECO:0000313" key="4">
    <source>
        <dbReference type="Proteomes" id="UP000221165"/>
    </source>
</evidence>
<feature type="region of interest" description="Disordered" evidence="1">
    <location>
        <begin position="376"/>
        <end position="562"/>
    </location>
</feature>
<name>A0A2C6KKL5_9APIC</name>
<organism evidence="3 4">
    <name type="scientific">Cystoisospora suis</name>
    <dbReference type="NCBI Taxonomy" id="483139"/>
    <lineage>
        <taxon>Eukaryota</taxon>
        <taxon>Sar</taxon>
        <taxon>Alveolata</taxon>
        <taxon>Apicomplexa</taxon>
        <taxon>Conoidasida</taxon>
        <taxon>Coccidia</taxon>
        <taxon>Eucoccidiorida</taxon>
        <taxon>Eimeriorina</taxon>
        <taxon>Sarcocystidae</taxon>
        <taxon>Cystoisospora</taxon>
    </lineage>
</organism>
<reference evidence="3 4" key="1">
    <citation type="journal article" date="2017" name="Int. J. Parasitol.">
        <title>The genome of the protozoan parasite Cystoisospora suis and a reverse vaccinology approach to identify vaccine candidates.</title>
        <authorList>
            <person name="Palmieri N."/>
            <person name="Shrestha A."/>
            <person name="Ruttkowski B."/>
            <person name="Beck T."/>
            <person name="Vogl C."/>
            <person name="Tomley F."/>
            <person name="Blake D.P."/>
            <person name="Joachim A."/>
        </authorList>
    </citation>
    <scope>NUCLEOTIDE SEQUENCE [LARGE SCALE GENOMIC DNA]</scope>
    <source>
        <strain evidence="3 4">Wien I</strain>
    </source>
</reference>
<feature type="compositionally biased region" description="Low complexity" evidence="1">
    <location>
        <begin position="26"/>
        <end position="52"/>
    </location>
</feature>
<dbReference type="GeneID" id="94432497"/>
<accession>A0A2C6KKL5</accession>
<proteinExistence type="predicted"/>
<dbReference type="Proteomes" id="UP000221165">
    <property type="component" value="Unassembled WGS sequence"/>
</dbReference>
<feature type="region of interest" description="Disordered" evidence="1">
    <location>
        <begin position="314"/>
        <end position="362"/>
    </location>
</feature>
<dbReference type="VEuPathDB" id="ToxoDB:CSUI_009168"/>